<dbReference type="Proteomes" id="UP000694388">
    <property type="component" value="Unplaced"/>
</dbReference>
<dbReference type="InterPro" id="IPR052482">
    <property type="entry name" value="mtLSU_mL37"/>
</dbReference>
<keyword evidence="5" id="KW-0687">Ribonucleoprotein</keyword>
<dbReference type="GeneTree" id="ENSGT00390000000867"/>
<evidence type="ECO:0000256" key="7">
    <source>
        <dbReference type="ARBA" id="ARBA00039442"/>
    </source>
</evidence>
<evidence type="ECO:0000256" key="1">
    <source>
        <dbReference type="ARBA" id="ARBA00004173"/>
    </source>
</evidence>
<keyword evidence="9" id="KW-1133">Transmembrane helix</keyword>
<evidence type="ECO:0000313" key="10">
    <source>
        <dbReference type="Ensembl" id="ENSEBUP00000008266.1"/>
    </source>
</evidence>
<evidence type="ECO:0000256" key="8">
    <source>
        <dbReference type="ARBA" id="ARBA00041617"/>
    </source>
</evidence>
<dbReference type="GO" id="GO:0006412">
    <property type="term" value="P:translation"/>
    <property type="evidence" value="ECO:0007669"/>
    <property type="project" value="InterPro"/>
</dbReference>
<keyword evidence="9" id="KW-0472">Membrane</keyword>
<proteinExistence type="inferred from homology"/>
<accession>A0A8C4Q0S2</accession>
<dbReference type="InterPro" id="IPR010793">
    <property type="entry name" value="Ribosomal_mL37/mL65"/>
</dbReference>
<comment type="subcellular location">
    <subcellularLocation>
        <location evidence="1">Mitochondrion</location>
    </subcellularLocation>
</comment>
<reference evidence="10" key="2">
    <citation type="submission" date="2025-09" db="UniProtKB">
        <authorList>
            <consortium name="Ensembl"/>
        </authorList>
    </citation>
    <scope>IDENTIFICATION</scope>
</reference>
<evidence type="ECO:0000256" key="4">
    <source>
        <dbReference type="ARBA" id="ARBA00023128"/>
    </source>
</evidence>
<keyword evidence="11" id="KW-1185">Reference proteome</keyword>
<reference evidence="10" key="1">
    <citation type="submission" date="2025-08" db="UniProtKB">
        <authorList>
            <consortium name="Ensembl"/>
        </authorList>
    </citation>
    <scope>IDENTIFICATION</scope>
</reference>
<dbReference type="GO" id="GO:0003735">
    <property type="term" value="F:structural constituent of ribosome"/>
    <property type="evidence" value="ECO:0007669"/>
    <property type="project" value="InterPro"/>
</dbReference>
<name>A0A8C4Q0S2_EPTBU</name>
<dbReference type="OMA" id="WERGWHD"/>
<comment type="similarity">
    <text evidence="6">Belongs to the mitochondrion-specific ribosomal protein mL37 family.</text>
</comment>
<feature type="transmembrane region" description="Helical" evidence="9">
    <location>
        <begin position="25"/>
        <end position="51"/>
    </location>
</feature>
<dbReference type="GO" id="GO:1990904">
    <property type="term" value="C:ribonucleoprotein complex"/>
    <property type="evidence" value="ECO:0007669"/>
    <property type="project" value="UniProtKB-KW"/>
</dbReference>
<dbReference type="GO" id="GO:0005840">
    <property type="term" value="C:ribosome"/>
    <property type="evidence" value="ECO:0007669"/>
    <property type="project" value="UniProtKB-KW"/>
</dbReference>
<dbReference type="PANTHER" id="PTHR15889">
    <property type="entry name" value="MITOCHONDRIAL RIBOSOMAL PROTEIN L37"/>
    <property type="match status" value="1"/>
</dbReference>
<sequence>MTTKNHHHHHQDISLRMMANVLHCFSGYITSSIVIASNICIVTASNLLFIFRERMPHIPAAERITYGDLMYYFPGLATPHFPDWEQGWVNPSHQKSQPNYEPGPGDTPCYIFNQRTKLLDGERQAAWLAKALLQPGLPEPLAALAADPALRDPTLTRRAESTTQHACMWDQLHGETERDRANIVLLHSLLHICRTSRPDLIPDRVTAQDVRVSAAWHRAETKLQVRGQFGHLLSSSKPLPVLAPPPVVEATANSPLDDNFWPVLPTIDLQKTFVFKMRSQPSFAPGYPCPYAHTLFILNPWGPCYRKKLPQLRAQMLLFSFAHALARAHATYGETPQDLKTPLVVQSIASDGRIFLFGAFQLNTTDLAPCTGLKNFAWFDEPRPLFSSSKYLPVIKRKQLVVPSGLLGFEPDTFYTFLAFYLNGAHSRDVKHVNNALES</sequence>
<organism evidence="10 11">
    <name type="scientific">Eptatretus burgeri</name>
    <name type="common">Inshore hagfish</name>
    <dbReference type="NCBI Taxonomy" id="7764"/>
    <lineage>
        <taxon>Eukaryota</taxon>
        <taxon>Metazoa</taxon>
        <taxon>Chordata</taxon>
        <taxon>Craniata</taxon>
        <taxon>Vertebrata</taxon>
        <taxon>Cyclostomata</taxon>
        <taxon>Myxini</taxon>
        <taxon>Myxiniformes</taxon>
        <taxon>Myxinidae</taxon>
        <taxon>Eptatretinae</taxon>
        <taxon>Eptatretus</taxon>
    </lineage>
</organism>
<dbReference type="AlphaFoldDB" id="A0A8C4Q0S2"/>
<evidence type="ECO:0000256" key="3">
    <source>
        <dbReference type="ARBA" id="ARBA00022980"/>
    </source>
</evidence>
<dbReference type="Ensembl" id="ENSEBUT00000008762.1">
    <property type="protein sequence ID" value="ENSEBUP00000008266.1"/>
    <property type="gene ID" value="ENSEBUG00000005365.1"/>
</dbReference>
<keyword evidence="4" id="KW-0496">Mitochondrion</keyword>
<evidence type="ECO:0000256" key="2">
    <source>
        <dbReference type="ARBA" id="ARBA00022946"/>
    </source>
</evidence>
<keyword evidence="9" id="KW-0812">Transmembrane</keyword>
<protein>
    <recommendedName>
        <fullName evidence="7">Large ribosomal subunit protein mL37</fullName>
    </recommendedName>
    <alternativeName>
        <fullName evidence="8">39S ribosomal protein L37, mitochondrial</fullName>
    </alternativeName>
</protein>
<evidence type="ECO:0000313" key="11">
    <source>
        <dbReference type="Proteomes" id="UP000694388"/>
    </source>
</evidence>
<dbReference type="Pfam" id="PF07147">
    <property type="entry name" value="PDCD9"/>
    <property type="match status" value="1"/>
</dbReference>
<dbReference type="GO" id="GO:0005739">
    <property type="term" value="C:mitochondrion"/>
    <property type="evidence" value="ECO:0007669"/>
    <property type="project" value="UniProtKB-SubCell"/>
</dbReference>
<evidence type="ECO:0000256" key="5">
    <source>
        <dbReference type="ARBA" id="ARBA00023274"/>
    </source>
</evidence>
<evidence type="ECO:0000256" key="9">
    <source>
        <dbReference type="SAM" id="Phobius"/>
    </source>
</evidence>
<keyword evidence="2" id="KW-0809">Transit peptide</keyword>
<evidence type="ECO:0000256" key="6">
    <source>
        <dbReference type="ARBA" id="ARBA00037985"/>
    </source>
</evidence>
<dbReference type="PANTHER" id="PTHR15889:SF2">
    <property type="entry name" value="LARGE RIBOSOMAL SUBUNIT PROTEIN ML37"/>
    <property type="match status" value="1"/>
</dbReference>
<keyword evidence="3" id="KW-0689">Ribosomal protein</keyword>